<evidence type="ECO:0000256" key="16">
    <source>
        <dbReference type="ARBA" id="ARBA00031175"/>
    </source>
</evidence>
<dbReference type="Gene3D" id="3.40.190.10">
    <property type="entry name" value="Periplasmic binding protein-like II"/>
    <property type="match status" value="2"/>
</dbReference>
<dbReference type="PROSITE" id="PS51168">
    <property type="entry name" value="CHORISMATE_MUT_2"/>
    <property type="match status" value="1"/>
</dbReference>
<feature type="binding site" evidence="19">
    <location>
        <position position="41"/>
    </location>
    <ligand>
        <name>substrate</name>
    </ligand>
</feature>
<evidence type="ECO:0000256" key="7">
    <source>
        <dbReference type="ARBA" id="ARBA00013147"/>
    </source>
</evidence>
<dbReference type="InterPro" id="IPR002912">
    <property type="entry name" value="ACT_dom"/>
</dbReference>
<evidence type="ECO:0000256" key="2">
    <source>
        <dbReference type="ARBA" id="ARBA00002364"/>
    </source>
</evidence>
<evidence type="ECO:0000256" key="20">
    <source>
        <dbReference type="PIRSR" id="PIRSR001500-2"/>
    </source>
</evidence>
<keyword evidence="10" id="KW-0028">Amino-acid biosynthesis</keyword>
<feature type="domain" description="ACT" evidence="24">
    <location>
        <begin position="280"/>
        <end position="357"/>
    </location>
</feature>
<dbReference type="PROSITE" id="PS00857">
    <property type="entry name" value="PREPHENATE_DEHYDR_1"/>
    <property type="match status" value="1"/>
</dbReference>
<dbReference type="PANTHER" id="PTHR21022:SF19">
    <property type="entry name" value="PREPHENATE DEHYDRATASE-RELATED"/>
    <property type="match status" value="1"/>
</dbReference>
<comment type="catalytic activity">
    <reaction evidence="1">
        <text>chorismate = prephenate</text>
        <dbReference type="Rhea" id="RHEA:13897"/>
        <dbReference type="ChEBI" id="CHEBI:29748"/>
        <dbReference type="ChEBI" id="CHEBI:29934"/>
        <dbReference type="EC" id="5.4.99.5"/>
    </reaction>
</comment>
<dbReference type="PROSITE" id="PS51171">
    <property type="entry name" value="PREPHENATE_DEHYDR_3"/>
    <property type="match status" value="1"/>
</dbReference>
<keyword evidence="26" id="KW-1185">Reference proteome</keyword>
<feature type="binding site" evidence="19">
    <location>
        <position position="89"/>
    </location>
    <ligand>
        <name>substrate</name>
    </ligand>
</feature>
<comment type="pathway">
    <text evidence="4">Amino-acid biosynthesis; L-phenylalanine biosynthesis; phenylpyruvate from prephenate: step 1/1.</text>
</comment>
<sequence length="362" mass="40329">MKDNEVKRLLELRKKIDEIDKELVSLLQKRLKVAKEIGAEKAKFSSQPLDVTREREVLKNILDINGGVFPDDGLKVIFSEIISACRNAQRPAKIGYLGPATTFTHMAACKFFGHSPEFIPQRNITEVFEEVERGRTDFGVVPLENSVEGTVALTLDGLHDFKVKVVGEVYLPISHDLMNKSGRIDQIKRILSHPHALAQCKGWLQRNLPAVPTEEVVSTAQAARWAAVDPEVAAIASPLAARTYDLQIVAKSIEDFAGNTTRFLVLGHYCPRPSGRDKTSLLLSLEDRPGSLFKLLKPLAEKGINLTKIQSRPVKDEPWRYLFYVDIAGHIEDPVVKEGVEAIKKGCTFLVWLGSYPMGLPI</sequence>
<evidence type="ECO:0000256" key="6">
    <source>
        <dbReference type="ARBA" id="ARBA00012404"/>
    </source>
</evidence>
<dbReference type="Gene3D" id="1.20.59.10">
    <property type="entry name" value="Chorismate mutase"/>
    <property type="match status" value="1"/>
</dbReference>
<feature type="binding site" evidence="19">
    <location>
        <position position="50"/>
    </location>
    <ligand>
        <name>substrate</name>
    </ligand>
</feature>
<feature type="binding site" evidence="19">
    <location>
        <position position="30"/>
    </location>
    <ligand>
        <name>substrate</name>
    </ligand>
</feature>
<evidence type="ECO:0000256" key="19">
    <source>
        <dbReference type="PIRSR" id="PIRSR001500-1"/>
    </source>
</evidence>
<dbReference type="SMART" id="SM00830">
    <property type="entry name" value="CM_2"/>
    <property type="match status" value="1"/>
</dbReference>
<evidence type="ECO:0000256" key="13">
    <source>
        <dbReference type="ARBA" id="ARBA00023235"/>
    </source>
</evidence>
<dbReference type="PIRSF" id="PIRSF001500">
    <property type="entry name" value="Chor_mut_pdt_Ppr"/>
    <property type="match status" value="1"/>
</dbReference>
<organism evidence="25 26">
    <name type="scientific">Dissulfuribacter thermophilus</name>
    <dbReference type="NCBI Taxonomy" id="1156395"/>
    <lineage>
        <taxon>Bacteria</taxon>
        <taxon>Pseudomonadati</taxon>
        <taxon>Thermodesulfobacteriota</taxon>
        <taxon>Dissulfuribacteria</taxon>
        <taxon>Dissulfuribacterales</taxon>
        <taxon>Dissulfuribacteraceae</taxon>
        <taxon>Dissulfuribacter</taxon>
    </lineage>
</organism>
<dbReference type="STRING" id="1156395.DBT_2050"/>
<dbReference type="Gene3D" id="3.30.70.260">
    <property type="match status" value="1"/>
</dbReference>
<feature type="binding site" evidence="19">
    <location>
        <position position="85"/>
    </location>
    <ligand>
        <name>substrate</name>
    </ligand>
</feature>
<evidence type="ECO:0000256" key="1">
    <source>
        <dbReference type="ARBA" id="ARBA00000824"/>
    </source>
</evidence>
<dbReference type="CDD" id="cd04905">
    <property type="entry name" value="ACT_CM-PDT"/>
    <property type="match status" value="1"/>
</dbReference>
<keyword evidence="15" id="KW-0511">Multifunctional enzyme</keyword>
<dbReference type="SUPFAM" id="SSF55021">
    <property type="entry name" value="ACT-like"/>
    <property type="match status" value="1"/>
</dbReference>
<dbReference type="InterPro" id="IPR045865">
    <property type="entry name" value="ACT-like_dom_sf"/>
</dbReference>
<proteinExistence type="predicted"/>
<name>A0A1B9F3J7_9BACT</name>
<dbReference type="OrthoDB" id="9802281at2"/>
<feature type="domain" description="Chorismate mutase" evidence="22">
    <location>
        <begin position="3"/>
        <end position="93"/>
    </location>
</feature>
<comment type="subcellular location">
    <subcellularLocation>
        <location evidence="3">Cytoplasm</location>
    </subcellularLocation>
</comment>
<dbReference type="GO" id="GO:0009094">
    <property type="term" value="P:L-phenylalanine biosynthetic process"/>
    <property type="evidence" value="ECO:0007669"/>
    <property type="project" value="UniProtKB-UniPathway"/>
</dbReference>
<evidence type="ECO:0000256" key="12">
    <source>
        <dbReference type="ARBA" id="ARBA00023222"/>
    </source>
</evidence>
<dbReference type="EC" id="4.2.1.51" evidence="7"/>
<dbReference type="PROSITE" id="PS51671">
    <property type="entry name" value="ACT"/>
    <property type="match status" value="1"/>
</dbReference>
<dbReference type="PATRIC" id="fig|1156395.6.peg.2075"/>
<comment type="function">
    <text evidence="2">Catalyzes the Claisen rearrangement of chorismate to prephenate and the decarboxylation/dehydration of prephenate to phenylpyruvate.</text>
</comment>
<dbReference type="SUPFAM" id="SSF48600">
    <property type="entry name" value="Chorismate mutase II"/>
    <property type="match status" value="1"/>
</dbReference>
<keyword evidence="21" id="KW-0175">Coiled coil</keyword>
<evidence type="ECO:0000256" key="17">
    <source>
        <dbReference type="ARBA" id="ARBA00031520"/>
    </source>
</evidence>
<evidence type="ECO:0000256" key="21">
    <source>
        <dbReference type="SAM" id="Coils"/>
    </source>
</evidence>
<accession>A0A1B9F3J7</accession>
<dbReference type="GO" id="GO:0046417">
    <property type="term" value="P:chorismate metabolic process"/>
    <property type="evidence" value="ECO:0007669"/>
    <property type="project" value="InterPro"/>
</dbReference>
<evidence type="ECO:0000256" key="10">
    <source>
        <dbReference type="ARBA" id="ARBA00022605"/>
    </source>
</evidence>
<keyword evidence="9" id="KW-0963">Cytoplasm</keyword>
<dbReference type="InterPro" id="IPR036263">
    <property type="entry name" value="Chorismate_II_sf"/>
</dbReference>
<dbReference type="FunFam" id="3.40.190.10:FF:000034">
    <property type="entry name" value="Chorismate mutase/prephenate dehydratase"/>
    <property type="match status" value="1"/>
</dbReference>
<evidence type="ECO:0000256" key="8">
    <source>
        <dbReference type="ARBA" id="ARBA00014401"/>
    </source>
</evidence>
<keyword evidence="12" id="KW-0584">Phenylalanine biosynthesis</keyword>
<dbReference type="FunFam" id="3.30.70.260:FF:000012">
    <property type="entry name" value="Prephenate dehydratase"/>
    <property type="match status" value="1"/>
</dbReference>
<dbReference type="UniPathway" id="UPA00121">
    <property type="reaction ID" value="UER00345"/>
</dbReference>
<dbReference type="CDD" id="cd13630">
    <property type="entry name" value="PBP2_PDT_1"/>
    <property type="match status" value="1"/>
</dbReference>
<evidence type="ECO:0000256" key="3">
    <source>
        <dbReference type="ARBA" id="ARBA00004496"/>
    </source>
</evidence>
<dbReference type="SUPFAM" id="SSF53850">
    <property type="entry name" value="Periplasmic binding protein-like II"/>
    <property type="match status" value="1"/>
</dbReference>
<dbReference type="FunFam" id="3.40.190.10:FF:000029">
    <property type="entry name" value="Chorismate mutase/Prephenate dehydratase"/>
    <property type="match status" value="1"/>
</dbReference>
<dbReference type="Pfam" id="PF01842">
    <property type="entry name" value="ACT"/>
    <property type="match status" value="1"/>
</dbReference>
<dbReference type="InterPro" id="IPR018528">
    <property type="entry name" value="Preph_deHydtase_CS"/>
</dbReference>
<dbReference type="AlphaFoldDB" id="A0A1B9F3J7"/>
<keyword evidence="11" id="KW-0057">Aromatic amino acid biosynthesis</keyword>
<keyword evidence="14" id="KW-0456">Lyase</keyword>
<comment type="pathway">
    <text evidence="5">Metabolic intermediate biosynthesis; prephenate biosynthesis; prephenate from chorismate: step 1/1.</text>
</comment>
<feature type="binding site" evidence="19">
    <location>
        <position position="13"/>
    </location>
    <ligand>
        <name>substrate</name>
    </ligand>
</feature>
<evidence type="ECO:0000256" key="5">
    <source>
        <dbReference type="ARBA" id="ARBA00004817"/>
    </source>
</evidence>
<dbReference type="EMBL" id="MAGO01000011">
    <property type="protein sequence ID" value="OCC14508.1"/>
    <property type="molecule type" value="Genomic_DNA"/>
</dbReference>
<evidence type="ECO:0000256" key="4">
    <source>
        <dbReference type="ARBA" id="ARBA00004741"/>
    </source>
</evidence>
<evidence type="ECO:0000313" key="25">
    <source>
        <dbReference type="EMBL" id="OCC14508.1"/>
    </source>
</evidence>
<dbReference type="GO" id="GO:0005737">
    <property type="term" value="C:cytoplasm"/>
    <property type="evidence" value="ECO:0007669"/>
    <property type="project" value="UniProtKB-SubCell"/>
</dbReference>
<evidence type="ECO:0000259" key="22">
    <source>
        <dbReference type="PROSITE" id="PS51168"/>
    </source>
</evidence>
<feature type="domain" description="Prephenate dehydratase" evidence="23">
    <location>
        <begin position="93"/>
        <end position="268"/>
    </location>
</feature>
<dbReference type="EC" id="5.4.99.5" evidence="6"/>
<protein>
    <recommendedName>
        <fullName evidence="8">Bifunctional chorismate mutase/prephenate dehydratase</fullName>
        <ecNumber evidence="7">4.2.1.51</ecNumber>
        <ecNumber evidence="6">5.4.99.5</ecNumber>
    </recommendedName>
    <alternativeName>
        <fullName evidence="17">Chorismate mutase-prephenate dehydratase</fullName>
    </alternativeName>
    <alternativeName>
        <fullName evidence="16">p-protein</fullName>
    </alternativeName>
</protein>
<evidence type="ECO:0000256" key="14">
    <source>
        <dbReference type="ARBA" id="ARBA00023239"/>
    </source>
</evidence>
<feature type="coiled-coil region" evidence="21">
    <location>
        <begin position="2"/>
        <end position="29"/>
    </location>
</feature>
<dbReference type="NCBIfam" id="NF008865">
    <property type="entry name" value="PRK11898.1"/>
    <property type="match status" value="1"/>
</dbReference>
<dbReference type="RefSeq" id="WP_067619817.1">
    <property type="nucleotide sequence ID" value="NZ_MAGO01000011.1"/>
</dbReference>
<evidence type="ECO:0000259" key="23">
    <source>
        <dbReference type="PROSITE" id="PS51171"/>
    </source>
</evidence>
<dbReference type="Proteomes" id="UP000093080">
    <property type="component" value="Unassembled WGS sequence"/>
</dbReference>
<dbReference type="InterPro" id="IPR036979">
    <property type="entry name" value="CM_dom_sf"/>
</dbReference>
<dbReference type="GO" id="GO:0004106">
    <property type="term" value="F:chorismate mutase activity"/>
    <property type="evidence" value="ECO:0007669"/>
    <property type="project" value="UniProtKB-EC"/>
</dbReference>
<evidence type="ECO:0000256" key="11">
    <source>
        <dbReference type="ARBA" id="ARBA00023141"/>
    </source>
</evidence>
<keyword evidence="13" id="KW-0413">Isomerase</keyword>
<dbReference type="InterPro" id="IPR002701">
    <property type="entry name" value="CM_II_prokaryot"/>
</dbReference>
<comment type="caution">
    <text evidence="25">The sequence shown here is derived from an EMBL/GenBank/DDBJ whole genome shotgun (WGS) entry which is preliminary data.</text>
</comment>
<dbReference type="Pfam" id="PF00800">
    <property type="entry name" value="PDT"/>
    <property type="match status" value="1"/>
</dbReference>
<comment type="catalytic activity">
    <reaction evidence="18">
        <text>prephenate + H(+) = 3-phenylpyruvate + CO2 + H2O</text>
        <dbReference type="Rhea" id="RHEA:21648"/>
        <dbReference type="ChEBI" id="CHEBI:15377"/>
        <dbReference type="ChEBI" id="CHEBI:15378"/>
        <dbReference type="ChEBI" id="CHEBI:16526"/>
        <dbReference type="ChEBI" id="CHEBI:18005"/>
        <dbReference type="ChEBI" id="CHEBI:29934"/>
        <dbReference type="EC" id="4.2.1.51"/>
    </reaction>
</comment>
<evidence type="ECO:0000256" key="15">
    <source>
        <dbReference type="ARBA" id="ARBA00023268"/>
    </source>
</evidence>
<evidence type="ECO:0000256" key="18">
    <source>
        <dbReference type="ARBA" id="ARBA00047848"/>
    </source>
</evidence>
<dbReference type="PANTHER" id="PTHR21022">
    <property type="entry name" value="PREPHENATE DEHYDRATASE P PROTEIN"/>
    <property type="match status" value="1"/>
</dbReference>
<dbReference type="InterPro" id="IPR001086">
    <property type="entry name" value="Preph_deHydtase"/>
</dbReference>
<dbReference type="InterPro" id="IPR008242">
    <property type="entry name" value="Chor_mutase/pphenate_deHydtase"/>
</dbReference>
<evidence type="ECO:0000259" key="24">
    <source>
        <dbReference type="PROSITE" id="PS51671"/>
    </source>
</evidence>
<feature type="site" description="Essential for prephenate dehydratase activity" evidence="20">
    <location>
        <position position="261"/>
    </location>
</feature>
<dbReference type="Pfam" id="PF01817">
    <property type="entry name" value="CM_2"/>
    <property type="match status" value="1"/>
</dbReference>
<evidence type="ECO:0000256" key="9">
    <source>
        <dbReference type="ARBA" id="ARBA00022490"/>
    </source>
</evidence>
<dbReference type="UniPathway" id="UPA00120">
    <property type="reaction ID" value="UER00203"/>
</dbReference>
<evidence type="ECO:0000313" key="26">
    <source>
        <dbReference type="Proteomes" id="UP000093080"/>
    </source>
</evidence>
<gene>
    <name evidence="25" type="ORF">DBT_2050</name>
</gene>
<reference evidence="25 26" key="1">
    <citation type="submission" date="2016-06" db="EMBL/GenBank/DDBJ databases">
        <title>Respiratory ammonification of nitrate coupled to the oxidation of elemental sulfur in deep-sea autotrophic thermophilic bacteria.</title>
        <authorList>
            <person name="Slobodkina G.B."/>
            <person name="Mardanov A.V."/>
            <person name="Ravin N.V."/>
            <person name="Frolova A.A."/>
            <person name="Viryasiv M.B."/>
            <person name="Chernyh N.A."/>
            <person name="Bonch-Osmolovskaya E.A."/>
            <person name="Slobodkin A.I."/>
        </authorList>
    </citation>
    <scope>NUCLEOTIDE SEQUENCE [LARGE SCALE GENOMIC DNA]</scope>
    <source>
        <strain evidence="25 26">S69</strain>
    </source>
</reference>
<dbReference type="GO" id="GO:0004664">
    <property type="term" value="F:prephenate dehydratase activity"/>
    <property type="evidence" value="ECO:0007669"/>
    <property type="project" value="UniProtKB-EC"/>
</dbReference>
<feature type="binding site" evidence="19">
    <location>
        <position position="54"/>
    </location>
    <ligand>
        <name>substrate</name>
    </ligand>
</feature>